<sequence length="186" mass="20920">MWNALNNLENCGKPLAYPTKAQVNELAHYIKVKHCLTDFTIVDPLAKSPDLVGDFVNTLNAKEKAKKDNKKGKGQFKAECFKVKGGVQKRRTKKTAYFDPLLAEHAERYNRKGVSYIFAAPPMTMSDFLFPFFIDRASEFCAMFAPKTWVEDSLSHRKLLAESWMPSAKDSMALSTCLSVEKIAGS</sequence>
<dbReference type="EMBL" id="LGRX02034549">
    <property type="protein sequence ID" value="KAK3237527.1"/>
    <property type="molecule type" value="Genomic_DNA"/>
</dbReference>
<organism evidence="1 2">
    <name type="scientific">Cymbomonas tetramitiformis</name>
    <dbReference type="NCBI Taxonomy" id="36881"/>
    <lineage>
        <taxon>Eukaryota</taxon>
        <taxon>Viridiplantae</taxon>
        <taxon>Chlorophyta</taxon>
        <taxon>Pyramimonadophyceae</taxon>
        <taxon>Pyramimonadales</taxon>
        <taxon>Pyramimonadaceae</taxon>
        <taxon>Cymbomonas</taxon>
    </lineage>
</organism>
<proteinExistence type="predicted"/>
<accession>A0AAE0BJB8</accession>
<gene>
    <name evidence="1" type="ORF">CYMTET_52406</name>
</gene>
<reference evidence="1 2" key="1">
    <citation type="journal article" date="2015" name="Genome Biol. Evol.">
        <title>Comparative Genomics of a Bacterivorous Green Alga Reveals Evolutionary Causalities and Consequences of Phago-Mixotrophic Mode of Nutrition.</title>
        <authorList>
            <person name="Burns J.A."/>
            <person name="Paasch A."/>
            <person name="Narechania A."/>
            <person name="Kim E."/>
        </authorList>
    </citation>
    <scope>NUCLEOTIDE SEQUENCE [LARGE SCALE GENOMIC DNA]</scope>
    <source>
        <strain evidence="1 2">PLY_AMNH</strain>
    </source>
</reference>
<dbReference type="Proteomes" id="UP001190700">
    <property type="component" value="Unassembled WGS sequence"/>
</dbReference>
<name>A0AAE0BJB8_9CHLO</name>
<evidence type="ECO:0000313" key="2">
    <source>
        <dbReference type="Proteomes" id="UP001190700"/>
    </source>
</evidence>
<keyword evidence="2" id="KW-1185">Reference proteome</keyword>
<evidence type="ECO:0000313" key="1">
    <source>
        <dbReference type="EMBL" id="KAK3237527.1"/>
    </source>
</evidence>
<protein>
    <submittedName>
        <fullName evidence="1">Uncharacterized protein</fullName>
    </submittedName>
</protein>
<comment type="caution">
    <text evidence="1">The sequence shown here is derived from an EMBL/GenBank/DDBJ whole genome shotgun (WGS) entry which is preliminary data.</text>
</comment>
<dbReference type="AlphaFoldDB" id="A0AAE0BJB8"/>